<reference evidence="2" key="1">
    <citation type="submission" date="2019-11" db="EMBL/GenBank/DDBJ databases">
        <authorList>
            <person name="Feng L."/>
        </authorList>
    </citation>
    <scope>NUCLEOTIDE SEQUENCE</scope>
    <source>
        <strain evidence="2">AvaginalisLFYP127</strain>
    </source>
</reference>
<dbReference type="EMBL" id="CACRSW010000029">
    <property type="protein sequence ID" value="VYT14617.1"/>
    <property type="molecule type" value="Genomic_DNA"/>
</dbReference>
<organism evidence="2">
    <name type="scientific">Anaerococcus vaginalis</name>
    <dbReference type="NCBI Taxonomy" id="33037"/>
    <lineage>
        <taxon>Bacteria</taxon>
        <taxon>Bacillati</taxon>
        <taxon>Bacillota</taxon>
        <taxon>Tissierellia</taxon>
        <taxon>Tissierellales</taxon>
        <taxon>Peptoniphilaceae</taxon>
        <taxon>Anaerococcus</taxon>
    </lineage>
</organism>
<proteinExistence type="predicted"/>
<dbReference type="AlphaFoldDB" id="A0A6N2UAV6"/>
<keyword evidence="1" id="KW-1133">Transmembrane helix</keyword>
<evidence type="ECO:0008006" key="3">
    <source>
        <dbReference type="Google" id="ProtNLM"/>
    </source>
</evidence>
<evidence type="ECO:0000313" key="2">
    <source>
        <dbReference type="EMBL" id="VYT14617.1"/>
    </source>
</evidence>
<keyword evidence="1" id="KW-0812">Transmembrane</keyword>
<name>A0A6N2UAV6_9FIRM</name>
<dbReference type="RefSeq" id="WP_156329410.1">
    <property type="nucleotide sequence ID" value="NZ_CACRSW010000029.1"/>
</dbReference>
<keyword evidence="1" id="KW-0472">Membrane</keyword>
<protein>
    <recommendedName>
        <fullName evidence="3">Oxidoreductase molybdopterin binding domain protein</fullName>
    </recommendedName>
</protein>
<accession>A0A6N2UAV6</accession>
<sequence length="180" mass="20609">MGNNKNNNISKIYNKNKYNLVLLVIVLLISIFLFSKLASYISNKSLSNYDNEIVVIKNNDSEIDSLSLKDIRKMGKNEMKFTTPKGEEFKLVGVSIEKILNKEGINPNLNNTVEFSDGYGHTTNMSMETALEVNRVLLVYKINNKANMDYDKKLGIFFIVDKQEKDSSKWIKNIQSINIK</sequence>
<gene>
    <name evidence="2" type="ORF">AVLFYP127_01023</name>
</gene>
<evidence type="ECO:0000256" key="1">
    <source>
        <dbReference type="SAM" id="Phobius"/>
    </source>
</evidence>
<feature type="transmembrane region" description="Helical" evidence="1">
    <location>
        <begin position="20"/>
        <end position="41"/>
    </location>
</feature>